<evidence type="ECO:0000259" key="2">
    <source>
        <dbReference type="SMART" id="SM00899"/>
    </source>
</evidence>
<protein>
    <submittedName>
        <fullName evidence="3">Ferrous iron transport protein A</fullName>
    </submittedName>
</protein>
<accession>A0A3M8DGH9</accession>
<dbReference type="InterPro" id="IPR007167">
    <property type="entry name" value="Fe-transptr_FeoA-like"/>
</dbReference>
<dbReference type="Proteomes" id="UP000271031">
    <property type="component" value="Unassembled WGS sequence"/>
</dbReference>
<dbReference type="OrthoDB" id="9811076at2"/>
<dbReference type="Gene3D" id="2.30.30.90">
    <property type="match status" value="1"/>
</dbReference>
<dbReference type="GO" id="GO:0046914">
    <property type="term" value="F:transition metal ion binding"/>
    <property type="evidence" value="ECO:0007669"/>
    <property type="project" value="InterPro"/>
</dbReference>
<proteinExistence type="predicted"/>
<feature type="domain" description="Ferrous iron transporter FeoA-like" evidence="2">
    <location>
        <begin position="1"/>
        <end position="73"/>
    </location>
</feature>
<keyword evidence="4" id="KW-1185">Reference proteome</keyword>
<evidence type="ECO:0000313" key="3">
    <source>
        <dbReference type="EMBL" id="RNB87108.1"/>
    </source>
</evidence>
<reference evidence="3 4" key="1">
    <citation type="submission" date="2018-10" db="EMBL/GenBank/DDBJ databases">
        <title>Phylogenomics of Brevibacillus.</title>
        <authorList>
            <person name="Dunlap C."/>
        </authorList>
    </citation>
    <scope>NUCLEOTIDE SEQUENCE [LARGE SCALE GENOMIC DNA]</scope>
    <source>
        <strain evidence="3 4">JCM 15716</strain>
    </source>
</reference>
<organism evidence="3 4">
    <name type="scientific">Brevibacillus fluminis</name>
    <dbReference type="NCBI Taxonomy" id="511487"/>
    <lineage>
        <taxon>Bacteria</taxon>
        <taxon>Bacillati</taxon>
        <taxon>Bacillota</taxon>
        <taxon>Bacilli</taxon>
        <taxon>Bacillales</taxon>
        <taxon>Paenibacillaceae</taxon>
        <taxon>Brevibacillus</taxon>
    </lineage>
</organism>
<dbReference type="InterPro" id="IPR038157">
    <property type="entry name" value="FeoA_core_dom"/>
</dbReference>
<dbReference type="PANTHER" id="PTHR42954">
    <property type="entry name" value="FE(2+) TRANSPORT PROTEIN A"/>
    <property type="match status" value="1"/>
</dbReference>
<comment type="caution">
    <text evidence="3">The sequence shown here is derived from an EMBL/GenBank/DDBJ whole genome shotgun (WGS) entry which is preliminary data.</text>
</comment>
<dbReference type="InterPro" id="IPR008988">
    <property type="entry name" value="Transcriptional_repressor_C"/>
</dbReference>
<dbReference type="RefSeq" id="WP_122918807.1">
    <property type="nucleotide sequence ID" value="NZ_RHHQ01000012.1"/>
</dbReference>
<dbReference type="AlphaFoldDB" id="A0A3M8DGH9"/>
<dbReference type="Pfam" id="PF04023">
    <property type="entry name" value="FeoA"/>
    <property type="match status" value="1"/>
</dbReference>
<keyword evidence="1" id="KW-0408">Iron</keyword>
<sequence>MVLSECSIGTSARILALDMADAQRKRMMDLGLMPGTEVKLVRKAPLGDPIVVQVRGYLISFRISEARRIEIERIP</sequence>
<dbReference type="SMART" id="SM00899">
    <property type="entry name" value="FeoA"/>
    <property type="match status" value="1"/>
</dbReference>
<evidence type="ECO:0000256" key="1">
    <source>
        <dbReference type="ARBA" id="ARBA00023004"/>
    </source>
</evidence>
<dbReference type="PANTHER" id="PTHR42954:SF2">
    <property type="entry name" value="FE(2+) TRANSPORT PROTEIN A"/>
    <property type="match status" value="1"/>
</dbReference>
<gene>
    <name evidence="3" type="ORF">EDM56_15565</name>
</gene>
<dbReference type="SUPFAM" id="SSF50037">
    <property type="entry name" value="C-terminal domain of transcriptional repressors"/>
    <property type="match status" value="1"/>
</dbReference>
<dbReference type="EMBL" id="RHHQ01000012">
    <property type="protein sequence ID" value="RNB87108.1"/>
    <property type="molecule type" value="Genomic_DNA"/>
</dbReference>
<name>A0A3M8DGH9_9BACL</name>
<dbReference type="InterPro" id="IPR052713">
    <property type="entry name" value="FeoA"/>
</dbReference>
<evidence type="ECO:0000313" key="4">
    <source>
        <dbReference type="Proteomes" id="UP000271031"/>
    </source>
</evidence>